<dbReference type="SUPFAM" id="SSF54631">
    <property type="entry name" value="CBS-domain pair"/>
    <property type="match status" value="1"/>
</dbReference>
<keyword evidence="4 10" id="KW-0812">Transmembrane</keyword>
<dbReference type="Gene3D" id="3.30.465.10">
    <property type="match status" value="1"/>
</dbReference>
<keyword evidence="7 9" id="KW-0129">CBS domain</keyword>
<dbReference type="InterPro" id="IPR046342">
    <property type="entry name" value="CBS_dom_sf"/>
</dbReference>
<dbReference type="Pfam" id="PF00571">
    <property type="entry name" value="CBS"/>
    <property type="match status" value="2"/>
</dbReference>
<dbReference type="SUPFAM" id="SSF56176">
    <property type="entry name" value="FAD-binding/transporter-associated domain-like"/>
    <property type="match status" value="1"/>
</dbReference>
<keyword evidence="3" id="KW-1003">Cell membrane</keyword>
<evidence type="ECO:0000256" key="9">
    <source>
        <dbReference type="PROSITE-ProRule" id="PRU00703"/>
    </source>
</evidence>
<dbReference type="PANTHER" id="PTHR22777">
    <property type="entry name" value="HEMOLYSIN-RELATED"/>
    <property type="match status" value="1"/>
</dbReference>
<name>A0A7T0BYW9_9BACT</name>
<dbReference type="GO" id="GO:0005886">
    <property type="term" value="C:plasma membrane"/>
    <property type="evidence" value="ECO:0007669"/>
    <property type="project" value="UniProtKB-SubCell"/>
</dbReference>
<accession>A0A7T0BYW9</accession>
<dbReference type="InterPro" id="IPR044751">
    <property type="entry name" value="Ion_transp-like_CBS"/>
</dbReference>
<evidence type="ECO:0000313" key="14">
    <source>
        <dbReference type="EMBL" id="QPJ63505.1"/>
    </source>
</evidence>
<dbReference type="SMART" id="SM00116">
    <property type="entry name" value="CBS"/>
    <property type="match status" value="2"/>
</dbReference>
<dbReference type="InterPro" id="IPR016169">
    <property type="entry name" value="FAD-bd_PCMH_sub2"/>
</dbReference>
<evidence type="ECO:0000256" key="7">
    <source>
        <dbReference type="ARBA" id="ARBA00023122"/>
    </source>
</evidence>
<feature type="domain" description="CBS" evidence="12">
    <location>
        <begin position="274"/>
        <end position="330"/>
    </location>
</feature>
<comment type="similarity">
    <text evidence="2">Belongs to the UPF0053 family.</text>
</comment>
<dbReference type="FunFam" id="3.10.580.10:FF:000002">
    <property type="entry name" value="Magnesium/cobalt efflux protein CorC"/>
    <property type="match status" value="1"/>
</dbReference>
<dbReference type="GO" id="GO:0050660">
    <property type="term" value="F:flavin adenine dinucleotide binding"/>
    <property type="evidence" value="ECO:0007669"/>
    <property type="project" value="InterPro"/>
</dbReference>
<gene>
    <name evidence="14" type="ORF">G3M70_17140</name>
</gene>
<dbReference type="SMART" id="SM01091">
    <property type="entry name" value="CorC_HlyC"/>
    <property type="match status" value="1"/>
</dbReference>
<dbReference type="KEGG" id="nli:G3M70_17140"/>
<dbReference type="Pfam" id="PF03471">
    <property type="entry name" value="CorC_HlyC"/>
    <property type="match status" value="1"/>
</dbReference>
<dbReference type="Pfam" id="PF01595">
    <property type="entry name" value="CNNM"/>
    <property type="match status" value="1"/>
</dbReference>
<dbReference type="PROSITE" id="PS51846">
    <property type="entry name" value="CNNM"/>
    <property type="match status" value="1"/>
</dbReference>
<dbReference type="Proteomes" id="UP000594688">
    <property type="component" value="Chromosome"/>
</dbReference>
<keyword evidence="8 10" id="KW-0472">Membrane</keyword>
<feature type="domain" description="CNNM transmembrane" evidence="13">
    <location>
        <begin position="1"/>
        <end position="190"/>
    </location>
</feature>
<evidence type="ECO:0000256" key="2">
    <source>
        <dbReference type="ARBA" id="ARBA00006337"/>
    </source>
</evidence>
<dbReference type="PROSITE" id="PS51371">
    <property type="entry name" value="CBS"/>
    <property type="match status" value="2"/>
</dbReference>
<evidence type="ECO:0000313" key="15">
    <source>
        <dbReference type="Proteomes" id="UP000594688"/>
    </source>
</evidence>
<dbReference type="InterPro" id="IPR005170">
    <property type="entry name" value="Transptr-assoc_dom"/>
</dbReference>
<evidence type="ECO:0000256" key="4">
    <source>
        <dbReference type="ARBA" id="ARBA00022692"/>
    </source>
</evidence>
<dbReference type="PANTHER" id="PTHR22777:SF32">
    <property type="entry name" value="UPF0053 INNER MEMBRANE PROTEIN YFJD"/>
    <property type="match status" value="1"/>
</dbReference>
<evidence type="ECO:0000256" key="6">
    <source>
        <dbReference type="ARBA" id="ARBA00022989"/>
    </source>
</evidence>
<feature type="domain" description="CBS" evidence="12">
    <location>
        <begin position="209"/>
        <end position="268"/>
    </location>
</feature>
<dbReference type="AlphaFoldDB" id="A0A7T0BYW9"/>
<feature type="transmembrane region" description="Helical" evidence="11">
    <location>
        <begin position="87"/>
        <end position="108"/>
    </location>
</feature>
<dbReference type="InterPro" id="IPR000644">
    <property type="entry name" value="CBS_dom"/>
</dbReference>
<dbReference type="InterPro" id="IPR036318">
    <property type="entry name" value="FAD-bd_PCMH-like_sf"/>
</dbReference>
<evidence type="ECO:0000256" key="1">
    <source>
        <dbReference type="ARBA" id="ARBA00004651"/>
    </source>
</evidence>
<evidence type="ECO:0000259" key="12">
    <source>
        <dbReference type="PROSITE" id="PS51371"/>
    </source>
</evidence>
<dbReference type="EMBL" id="CP048685">
    <property type="protein sequence ID" value="QPJ63505.1"/>
    <property type="molecule type" value="Genomic_DNA"/>
</dbReference>
<dbReference type="Gene3D" id="3.10.580.10">
    <property type="entry name" value="CBS-domain"/>
    <property type="match status" value="1"/>
</dbReference>
<evidence type="ECO:0000259" key="13">
    <source>
        <dbReference type="PROSITE" id="PS51846"/>
    </source>
</evidence>
<evidence type="ECO:0000256" key="5">
    <source>
        <dbReference type="ARBA" id="ARBA00022737"/>
    </source>
</evidence>
<evidence type="ECO:0000256" key="3">
    <source>
        <dbReference type="ARBA" id="ARBA00022475"/>
    </source>
</evidence>
<evidence type="ECO:0000256" key="10">
    <source>
        <dbReference type="PROSITE-ProRule" id="PRU01193"/>
    </source>
</evidence>
<keyword evidence="6 10" id="KW-1133">Transmembrane helix</keyword>
<evidence type="ECO:0000256" key="8">
    <source>
        <dbReference type="ARBA" id="ARBA00023136"/>
    </source>
</evidence>
<keyword evidence="5" id="KW-0677">Repeat</keyword>
<reference evidence="14 15" key="1">
    <citation type="submission" date="2020-02" db="EMBL/GenBank/DDBJ databases">
        <title>Genomic and physiological characterization of two novel Nitrospinaceae genera.</title>
        <authorList>
            <person name="Mueller A.J."/>
            <person name="Jung M.-Y."/>
            <person name="Strachan C.R."/>
            <person name="Herbold C.W."/>
            <person name="Kirkegaard R.H."/>
            <person name="Daims H."/>
        </authorList>
    </citation>
    <scope>NUCLEOTIDE SEQUENCE [LARGE SCALE GENOMIC DNA]</scope>
    <source>
        <strain evidence="14">EB</strain>
    </source>
</reference>
<dbReference type="CDD" id="cd04590">
    <property type="entry name" value="CBS_pair_CorC_HlyC_assoc"/>
    <property type="match status" value="1"/>
</dbReference>
<dbReference type="InterPro" id="IPR002550">
    <property type="entry name" value="CNNM"/>
</dbReference>
<proteinExistence type="inferred from homology"/>
<organism evidence="14 15">
    <name type="scientific">Candidatus Nitronauta litoralis</name>
    <dbReference type="NCBI Taxonomy" id="2705533"/>
    <lineage>
        <taxon>Bacteria</taxon>
        <taxon>Pseudomonadati</taxon>
        <taxon>Nitrospinota/Tectimicrobiota group</taxon>
        <taxon>Nitrospinota</taxon>
        <taxon>Nitrospinia</taxon>
        <taxon>Nitrospinales</taxon>
        <taxon>Nitrospinaceae</taxon>
        <taxon>Candidatus Nitronauta</taxon>
    </lineage>
</organism>
<comment type="subcellular location">
    <subcellularLocation>
        <location evidence="1">Cell membrane</location>
        <topology evidence="1">Multi-pass membrane protein</topology>
    </subcellularLocation>
</comment>
<evidence type="ECO:0000256" key="11">
    <source>
        <dbReference type="SAM" id="Phobius"/>
    </source>
</evidence>
<protein>
    <submittedName>
        <fullName evidence="14">HlyC/CorC family transporter</fullName>
    </submittedName>
</protein>
<sequence>MDDSISTRFFSLILLFGLSAFFASCEAAFFSLNQAQLAEFKEKRGRKGSLIHSLLLKPKELLITIYIGNELVNIAISALTTSLALHLFGSAGLAIAIGVGTFLILLFGEIVPKSLSLAFSERFVMIAAGPLNWFYKLVRPIQERFTKVAENMIRLFGIEPSQSSQTAISDMEYSTMVAMGEGHGVIEAQEREMIQNVIEFGEKTVQEIMTPEIDMFTLTCDEKIEDILPKIVANFYARVPVYEKDEETLAGILFTKDLNRFKHLPVEKFNLKNILQPAIFVPETKKLNEMLEEFKKLKRHQAVVLDEYGRITGLVTLEDILEELVGEIDSEMRQEELPVTHIGENRYRLHGTYPISDFNSYFECILPNGEVNSIGGFVFGLFGRVPRSGEYVIYDKFRFVVEKMKGARILKLQLTILAPEEKPPLPTNPETD</sequence>